<gene>
    <name evidence="1" type="ORF">SVUK_LOCUS9183</name>
</gene>
<keyword evidence="2" id="KW-1185">Reference proteome</keyword>
<name>A0A3P7KUR8_STRVU</name>
<sequence>MSSSVPEYESYDLIDRYHLHRYPAPEPPTSKNCGVPTIGGITTTYHTRVSYGGHPQPPPYHYALPSEGAPNYQIYATDYCAEGPPQQIRTAVPNPDYYRMFNSWFAYSGEGVGPPPFIKPAYGSPMRPNPDMVGRAPSNVNAAARNAHYAKQSRHVSAEPSQLYAHRYQY</sequence>
<proteinExistence type="predicted"/>
<dbReference type="AlphaFoldDB" id="A0A3P7KUR8"/>
<dbReference type="Proteomes" id="UP000270094">
    <property type="component" value="Unassembled WGS sequence"/>
</dbReference>
<accession>A0A3P7KUR8</accession>
<reference evidence="1 2" key="1">
    <citation type="submission" date="2018-11" db="EMBL/GenBank/DDBJ databases">
        <authorList>
            <consortium name="Pathogen Informatics"/>
        </authorList>
    </citation>
    <scope>NUCLEOTIDE SEQUENCE [LARGE SCALE GENOMIC DNA]</scope>
</reference>
<dbReference type="EMBL" id="UYYB01034571">
    <property type="protein sequence ID" value="VDM74185.1"/>
    <property type="molecule type" value="Genomic_DNA"/>
</dbReference>
<evidence type="ECO:0000313" key="2">
    <source>
        <dbReference type="Proteomes" id="UP000270094"/>
    </source>
</evidence>
<dbReference type="OrthoDB" id="10416285at2759"/>
<protein>
    <submittedName>
        <fullName evidence="1">Uncharacterized protein</fullName>
    </submittedName>
</protein>
<evidence type="ECO:0000313" key="1">
    <source>
        <dbReference type="EMBL" id="VDM74185.1"/>
    </source>
</evidence>
<organism evidence="1 2">
    <name type="scientific">Strongylus vulgaris</name>
    <name type="common">Blood worm</name>
    <dbReference type="NCBI Taxonomy" id="40348"/>
    <lineage>
        <taxon>Eukaryota</taxon>
        <taxon>Metazoa</taxon>
        <taxon>Ecdysozoa</taxon>
        <taxon>Nematoda</taxon>
        <taxon>Chromadorea</taxon>
        <taxon>Rhabditida</taxon>
        <taxon>Rhabditina</taxon>
        <taxon>Rhabditomorpha</taxon>
        <taxon>Strongyloidea</taxon>
        <taxon>Strongylidae</taxon>
        <taxon>Strongylus</taxon>
    </lineage>
</organism>